<dbReference type="Proteomes" id="UP001050975">
    <property type="component" value="Unassembled WGS sequence"/>
</dbReference>
<organism evidence="2 3">
    <name type="scientific">Microseira wollei NIES-4236</name>
    <dbReference type="NCBI Taxonomy" id="2530354"/>
    <lineage>
        <taxon>Bacteria</taxon>
        <taxon>Bacillati</taxon>
        <taxon>Cyanobacteriota</taxon>
        <taxon>Cyanophyceae</taxon>
        <taxon>Oscillatoriophycideae</taxon>
        <taxon>Aerosakkonematales</taxon>
        <taxon>Aerosakkonemataceae</taxon>
        <taxon>Microseira</taxon>
    </lineage>
</organism>
<keyword evidence="1" id="KW-0472">Membrane</keyword>
<comment type="caution">
    <text evidence="2">The sequence shown here is derived from an EMBL/GenBank/DDBJ whole genome shotgun (WGS) entry which is preliminary data.</text>
</comment>
<dbReference type="EMBL" id="BLAY01000196">
    <property type="protein sequence ID" value="GET43057.1"/>
    <property type="molecule type" value="Genomic_DNA"/>
</dbReference>
<protein>
    <submittedName>
        <fullName evidence="2">Uncharacterized protein</fullName>
    </submittedName>
</protein>
<dbReference type="AlphaFoldDB" id="A0AAV3XR50"/>
<evidence type="ECO:0000313" key="2">
    <source>
        <dbReference type="EMBL" id="GET43057.1"/>
    </source>
</evidence>
<sequence length="52" mass="5710">MRLATTSDRCVTYFTHASGARLIKRLLPISAALGIFFLSVVLRLLSVTTDRG</sequence>
<evidence type="ECO:0000313" key="3">
    <source>
        <dbReference type="Proteomes" id="UP001050975"/>
    </source>
</evidence>
<accession>A0AAV3XR50</accession>
<keyword evidence="3" id="KW-1185">Reference proteome</keyword>
<gene>
    <name evidence="2" type="ORF">MiSe_78770</name>
</gene>
<proteinExistence type="predicted"/>
<keyword evidence="1" id="KW-0812">Transmembrane</keyword>
<feature type="transmembrane region" description="Helical" evidence="1">
    <location>
        <begin position="26"/>
        <end position="45"/>
    </location>
</feature>
<keyword evidence="1" id="KW-1133">Transmembrane helix</keyword>
<name>A0AAV3XR50_9CYAN</name>
<reference evidence="2" key="1">
    <citation type="submission" date="2019-10" db="EMBL/GenBank/DDBJ databases">
        <title>Draft genome sequece of Microseira wollei NIES-4236.</title>
        <authorList>
            <person name="Yamaguchi H."/>
            <person name="Suzuki S."/>
            <person name="Kawachi M."/>
        </authorList>
    </citation>
    <scope>NUCLEOTIDE SEQUENCE</scope>
    <source>
        <strain evidence="2">NIES-4236</strain>
    </source>
</reference>
<evidence type="ECO:0000256" key="1">
    <source>
        <dbReference type="SAM" id="Phobius"/>
    </source>
</evidence>